<organism evidence="1 2">
    <name type="scientific">Coleofasciculus chthonoplastes PCC 7420</name>
    <dbReference type="NCBI Taxonomy" id="118168"/>
    <lineage>
        <taxon>Bacteria</taxon>
        <taxon>Bacillati</taxon>
        <taxon>Cyanobacteriota</taxon>
        <taxon>Cyanophyceae</taxon>
        <taxon>Coleofasciculales</taxon>
        <taxon>Coleofasciculaceae</taxon>
        <taxon>Coleofasciculus</taxon>
    </lineage>
</organism>
<dbReference type="EMBL" id="DS989843">
    <property type="protein sequence ID" value="EDX77778.1"/>
    <property type="molecule type" value="Genomic_DNA"/>
</dbReference>
<dbReference type="Proteomes" id="UP000003835">
    <property type="component" value="Unassembled WGS sequence"/>
</dbReference>
<evidence type="ECO:0000313" key="1">
    <source>
        <dbReference type="EMBL" id="EDX77778.1"/>
    </source>
</evidence>
<sequence length="47" mass="5326">MPPQLPDDLLNPAQSWRKLYHSISSSPIQNTITTRQRTAKNNVAHKA</sequence>
<gene>
    <name evidence="1" type="ORF">MC7420_3102</name>
</gene>
<reference evidence="1 2" key="1">
    <citation type="submission" date="2008-07" db="EMBL/GenBank/DDBJ databases">
        <authorList>
            <person name="Tandeau de Marsac N."/>
            <person name="Ferriera S."/>
            <person name="Johnson J."/>
            <person name="Kravitz S."/>
            <person name="Beeson K."/>
            <person name="Sutton G."/>
            <person name="Rogers Y.-H."/>
            <person name="Friedman R."/>
            <person name="Frazier M."/>
            <person name="Venter J.C."/>
        </authorList>
    </citation>
    <scope>NUCLEOTIDE SEQUENCE [LARGE SCALE GENOMIC DNA]</scope>
    <source>
        <strain evidence="1 2">PCC 7420</strain>
    </source>
</reference>
<proteinExistence type="predicted"/>
<evidence type="ECO:0000313" key="2">
    <source>
        <dbReference type="Proteomes" id="UP000003835"/>
    </source>
</evidence>
<name>B4VKD5_9CYAN</name>
<dbReference type="AlphaFoldDB" id="B4VKD5"/>
<accession>B4VKD5</accession>
<keyword evidence="2" id="KW-1185">Reference proteome</keyword>
<protein>
    <submittedName>
        <fullName evidence="1">Uncharacterized protein</fullName>
    </submittedName>
</protein>
<dbReference type="HOGENOM" id="CLU_3166779_0_0_3"/>